<dbReference type="GO" id="GO:0005524">
    <property type="term" value="F:ATP binding"/>
    <property type="evidence" value="ECO:0007669"/>
    <property type="project" value="UniProtKB-UniRule"/>
</dbReference>
<dbReference type="InterPro" id="IPR000719">
    <property type="entry name" value="Prot_kinase_dom"/>
</dbReference>
<dbReference type="PANTHER" id="PTHR48016">
    <property type="entry name" value="MAP KINASE KINASE KINASE SSK2-RELATED-RELATED"/>
    <property type="match status" value="1"/>
</dbReference>
<evidence type="ECO:0000313" key="7">
    <source>
        <dbReference type="Proteomes" id="UP000887566"/>
    </source>
</evidence>
<dbReference type="WBParaSite" id="PSAMB.scaffold1695size28661.g14390.t1">
    <property type="protein sequence ID" value="PSAMB.scaffold1695size28661.g14390.t1"/>
    <property type="gene ID" value="PSAMB.scaffold1695size28661.g14390"/>
</dbReference>
<dbReference type="InterPro" id="IPR017441">
    <property type="entry name" value="Protein_kinase_ATP_BS"/>
</dbReference>
<evidence type="ECO:0000256" key="5">
    <source>
        <dbReference type="PROSITE-ProRule" id="PRU10141"/>
    </source>
</evidence>
<dbReference type="PANTHER" id="PTHR48016:SF56">
    <property type="entry name" value="MAPKK KINASE"/>
    <property type="match status" value="1"/>
</dbReference>
<dbReference type="InterPro" id="IPR008271">
    <property type="entry name" value="Ser/Thr_kinase_AS"/>
</dbReference>
<keyword evidence="3" id="KW-0418">Kinase</keyword>
<dbReference type="Pfam" id="PF00069">
    <property type="entry name" value="Pkinase"/>
    <property type="match status" value="1"/>
</dbReference>
<keyword evidence="4 5" id="KW-0067">ATP-binding</keyword>
<dbReference type="PROSITE" id="PS00107">
    <property type="entry name" value="PROTEIN_KINASE_ATP"/>
    <property type="match status" value="1"/>
</dbReference>
<evidence type="ECO:0000313" key="8">
    <source>
        <dbReference type="WBParaSite" id="PSAMB.scaffold1695size28661.g14390.t1"/>
    </source>
</evidence>
<sequence>MREEQIFKPKCHFGNNYEGHVIGCEPYWQFIAYWKSKKSSWWPSRSTVDETTTVFVGPVPKTSASDLTATLEEHKLELEGSWHLPFMMKVRNERNINGNVGVLGESLTLNFLSQENFNQLLQVNGNSVRDSVISSETYFNARSKQTIIELLPSDDNLLPPIGIWSWPQVFEGRAYFYIFVNSNGKEQVGELWSLHLSDFRWKKEKFEWNSIHVITAHRPVLTITEKGSAFVNMECVACCCQHVFQYDIGSPKNVIIDWNRKLGGGLFGNVFAGESSTINQLAAKTIKISDERGSSLVAQQKLIFSAIDGARRLRSASHPNIIKGFGFVLEQERIIHFTELMAQTLLHVIKVSNSFEENHAIRVLLSISDALFYLHSLKPMPIVHGDIKCANIFISDDGRIKLGDFGIMMDVSIRGADQQSFDSGLISSMIANKLHWMAPEVLQKKTLYNQPADVWSPGCTMVEMLTGSPPYKKFTTYDWITAYHSGLLTYDVQQLIPDLSDDLSDLLEQVFRRETLQQKLNSGSNQKGT</sequence>
<dbReference type="Gene3D" id="1.10.510.10">
    <property type="entry name" value="Transferase(Phosphotransferase) domain 1"/>
    <property type="match status" value="1"/>
</dbReference>
<feature type="domain" description="Protein kinase" evidence="6">
    <location>
        <begin position="256"/>
        <end position="529"/>
    </location>
</feature>
<dbReference type="Proteomes" id="UP000887566">
    <property type="component" value="Unplaced"/>
</dbReference>
<keyword evidence="7" id="KW-1185">Reference proteome</keyword>
<dbReference type="PROSITE" id="PS50011">
    <property type="entry name" value="PROTEIN_KINASE_DOM"/>
    <property type="match status" value="1"/>
</dbReference>
<evidence type="ECO:0000256" key="2">
    <source>
        <dbReference type="ARBA" id="ARBA00022741"/>
    </source>
</evidence>
<evidence type="ECO:0000256" key="4">
    <source>
        <dbReference type="ARBA" id="ARBA00022840"/>
    </source>
</evidence>
<protein>
    <submittedName>
        <fullName evidence="8">Protein kinase domain-containing protein</fullName>
    </submittedName>
</protein>
<keyword evidence="2 5" id="KW-0547">Nucleotide-binding</keyword>
<dbReference type="InterPro" id="IPR011009">
    <property type="entry name" value="Kinase-like_dom_sf"/>
</dbReference>
<dbReference type="SMART" id="SM00220">
    <property type="entry name" value="S_TKc"/>
    <property type="match status" value="1"/>
</dbReference>
<name>A0A914V9I5_9BILA</name>
<accession>A0A914V9I5</accession>
<evidence type="ECO:0000256" key="3">
    <source>
        <dbReference type="ARBA" id="ARBA00022777"/>
    </source>
</evidence>
<feature type="binding site" evidence="5">
    <location>
        <position position="284"/>
    </location>
    <ligand>
        <name>ATP</name>
        <dbReference type="ChEBI" id="CHEBI:30616"/>
    </ligand>
</feature>
<proteinExistence type="predicted"/>
<reference evidence="8" key="1">
    <citation type="submission" date="2022-11" db="UniProtKB">
        <authorList>
            <consortium name="WormBaseParasite"/>
        </authorList>
    </citation>
    <scope>IDENTIFICATION</scope>
</reference>
<dbReference type="SUPFAM" id="SSF56112">
    <property type="entry name" value="Protein kinase-like (PK-like)"/>
    <property type="match status" value="1"/>
</dbReference>
<dbReference type="AlphaFoldDB" id="A0A914V9I5"/>
<organism evidence="7 8">
    <name type="scientific">Plectus sambesii</name>
    <dbReference type="NCBI Taxonomy" id="2011161"/>
    <lineage>
        <taxon>Eukaryota</taxon>
        <taxon>Metazoa</taxon>
        <taxon>Ecdysozoa</taxon>
        <taxon>Nematoda</taxon>
        <taxon>Chromadorea</taxon>
        <taxon>Plectida</taxon>
        <taxon>Plectina</taxon>
        <taxon>Plectoidea</taxon>
        <taxon>Plectidae</taxon>
        <taxon>Plectus</taxon>
    </lineage>
</organism>
<dbReference type="InterPro" id="IPR050538">
    <property type="entry name" value="MAP_kinase_kinase_kinase"/>
</dbReference>
<dbReference type="GO" id="GO:0004672">
    <property type="term" value="F:protein kinase activity"/>
    <property type="evidence" value="ECO:0007669"/>
    <property type="project" value="InterPro"/>
</dbReference>
<keyword evidence="1" id="KW-0808">Transferase</keyword>
<dbReference type="PROSITE" id="PS00108">
    <property type="entry name" value="PROTEIN_KINASE_ST"/>
    <property type="match status" value="1"/>
</dbReference>
<evidence type="ECO:0000256" key="1">
    <source>
        <dbReference type="ARBA" id="ARBA00022679"/>
    </source>
</evidence>
<evidence type="ECO:0000259" key="6">
    <source>
        <dbReference type="PROSITE" id="PS50011"/>
    </source>
</evidence>